<dbReference type="InterPro" id="IPR023196">
    <property type="entry name" value="Phosducin_N_dom_sf"/>
</dbReference>
<dbReference type="InterPro" id="IPR001200">
    <property type="entry name" value="Phosducin"/>
</dbReference>
<gene>
    <name evidence="5" type="ORF">Fcan01_27979</name>
</gene>
<dbReference type="SUPFAM" id="SSF52833">
    <property type="entry name" value="Thioredoxin-like"/>
    <property type="match status" value="1"/>
</dbReference>
<dbReference type="InterPro" id="IPR036249">
    <property type="entry name" value="Thioredoxin-like_sf"/>
</dbReference>
<evidence type="ECO:0000256" key="2">
    <source>
        <dbReference type="ARBA" id="ARBA00022553"/>
    </source>
</evidence>
<name>A0A226CXI6_FOLCA</name>
<dbReference type="Gene3D" id="1.10.168.10">
    <property type="entry name" value="Phosducin, domain 2"/>
    <property type="match status" value="1"/>
</dbReference>
<sequence length="303" mass="33399">MDLEAKILGERAENYCDSDEGEHEEDRGAGDPATTSGPKEGVVGGDQGQMGAPKWGGTSQNTGPKGVLRDWELYKEHQEILRREEEQNLIRMVKESSLSCRTEREDQQAAEMLEEIHEKIADEVGTDPDLEDLLSDKVLEQFIQKRMELMSSGEGASGADCFPRFGVGLVEIASGDEFLQIVDGSDPRVPVVVHIYDDQHPECARLNECLASLSELYPRVQFCKMRAREGGMSAVFQAKGVPALLVYKGGSLIGNYVRLGDEFGTEFYVGDVENFLIENGMIEDRANIPALLAAAKKKAKLVK</sequence>
<evidence type="ECO:0000256" key="3">
    <source>
        <dbReference type="SAM" id="MobiDB-lite"/>
    </source>
</evidence>
<dbReference type="GO" id="GO:0008277">
    <property type="term" value="P:regulation of G protein-coupled receptor signaling pathway"/>
    <property type="evidence" value="ECO:0007669"/>
    <property type="project" value="InterPro"/>
</dbReference>
<dbReference type="PANTHER" id="PTHR46052:SF1">
    <property type="entry name" value="PHOSDUCIN-LIKE PROTEIN"/>
    <property type="match status" value="1"/>
</dbReference>
<feature type="domain" description="Phosducin" evidence="4">
    <location>
        <begin position="56"/>
        <end position="285"/>
    </location>
</feature>
<dbReference type="CDD" id="cd02987">
    <property type="entry name" value="Phd_like_Phd"/>
    <property type="match status" value="1"/>
</dbReference>
<dbReference type="EMBL" id="LNIX01000061">
    <property type="protein sequence ID" value="OXA37248.1"/>
    <property type="molecule type" value="Genomic_DNA"/>
</dbReference>
<protein>
    <submittedName>
        <fullName evidence="5">Phosducin-like protein</fullName>
    </submittedName>
</protein>
<proteinExistence type="inferred from homology"/>
<dbReference type="PRINTS" id="PR00677">
    <property type="entry name" value="PHOSDUCIN"/>
</dbReference>
<keyword evidence="2" id="KW-0597">Phosphoprotein</keyword>
<reference evidence="5 6" key="1">
    <citation type="submission" date="2015-12" db="EMBL/GenBank/DDBJ databases">
        <title>The genome of Folsomia candida.</title>
        <authorList>
            <person name="Faddeeva A."/>
            <person name="Derks M.F."/>
            <person name="Anvar Y."/>
            <person name="Smit S."/>
            <person name="Van Straalen N."/>
            <person name="Roelofs D."/>
        </authorList>
    </citation>
    <scope>NUCLEOTIDE SEQUENCE [LARGE SCALE GENOMIC DNA]</scope>
    <source>
        <strain evidence="5 6">VU population</strain>
        <tissue evidence="5">Whole body</tissue>
    </source>
</reference>
<feature type="region of interest" description="Disordered" evidence="3">
    <location>
        <begin position="1"/>
        <end position="63"/>
    </location>
</feature>
<dbReference type="Gene3D" id="3.40.30.10">
    <property type="entry name" value="Glutaredoxin"/>
    <property type="match status" value="1"/>
</dbReference>
<dbReference type="Pfam" id="PF02114">
    <property type="entry name" value="Phosducin"/>
    <property type="match status" value="1"/>
</dbReference>
<comment type="similarity">
    <text evidence="1">Belongs to the phosducin family.</text>
</comment>
<evidence type="ECO:0000313" key="5">
    <source>
        <dbReference type="EMBL" id="OXA37248.1"/>
    </source>
</evidence>
<comment type="caution">
    <text evidence="5">The sequence shown here is derived from an EMBL/GenBank/DDBJ whole genome shotgun (WGS) entry which is preliminary data.</text>
</comment>
<organism evidence="5 6">
    <name type="scientific">Folsomia candida</name>
    <name type="common">Springtail</name>
    <dbReference type="NCBI Taxonomy" id="158441"/>
    <lineage>
        <taxon>Eukaryota</taxon>
        <taxon>Metazoa</taxon>
        <taxon>Ecdysozoa</taxon>
        <taxon>Arthropoda</taxon>
        <taxon>Hexapoda</taxon>
        <taxon>Collembola</taxon>
        <taxon>Entomobryomorpha</taxon>
        <taxon>Isotomoidea</taxon>
        <taxon>Isotomidae</taxon>
        <taxon>Proisotominae</taxon>
        <taxon>Folsomia</taxon>
    </lineage>
</organism>
<evidence type="ECO:0000259" key="4">
    <source>
        <dbReference type="Pfam" id="PF02114"/>
    </source>
</evidence>
<dbReference type="OMA" id="GIIEMMP"/>
<dbReference type="AlphaFoldDB" id="A0A226CXI6"/>
<dbReference type="InterPro" id="IPR051499">
    <property type="entry name" value="Phosducin-like_reg"/>
</dbReference>
<dbReference type="OrthoDB" id="70588at2759"/>
<dbReference type="PANTHER" id="PTHR46052">
    <property type="entry name" value="PHOSDUCIN-LIKE PROTEIN"/>
    <property type="match status" value="1"/>
</dbReference>
<dbReference type="STRING" id="158441.A0A226CXI6"/>
<dbReference type="Proteomes" id="UP000198287">
    <property type="component" value="Unassembled WGS sequence"/>
</dbReference>
<evidence type="ECO:0000256" key="1">
    <source>
        <dbReference type="ARBA" id="ARBA00009686"/>
    </source>
</evidence>
<accession>A0A226CXI6</accession>
<keyword evidence="6" id="KW-1185">Reference proteome</keyword>
<feature type="compositionally biased region" description="Basic and acidic residues" evidence="3">
    <location>
        <begin position="1"/>
        <end position="14"/>
    </location>
</feature>
<evidence type="ECO:0000313" key="6">
    <source>
        <dbReference type="Proteomes" id="UP000198287"/>
    </source>
</evidence>
<dbReference type="InterPro" id="IPR024253">
    <property type="entry name" value="Phosducin_thioredoxin-like_dom"/>
</dbReference>